<feature type="domain" description="C2H2-type" evidence="7">
    <location>
        <begin position="803"/>
        <end position="830"/>
    </location>
</feature>
<organism evidence="8 9">
    <name type="scientific">Trichinella pseudospiralis</name>
    <name type="common">Parasitic roundworm</name>
    <dbReference type="NCBI Taxonomy" id="6337"/>
    <lineage>
        <taxon>Eukaryota</taxon>
        <taxon>Metazoa</taxon>
        <taxon>Ecdysozoa</taxon>
        <taxon>Nematoda</taxon>
        <taxon>Enoplea</taxon>
        <taxon>Dorylaimia</taxon>
        <taxon>Trichinellida</taxon>
        <taxon>Trichinellidae</taxon>
        <taxon>Trichinella</taxon>
    </lineage>
</organism>
<evidence type="ECO:0000256" key="3">
    <source>
        <dbReference type="ARBA" id="ARBA00022771"/>
    </source>
</evidence>
<feature type="domain" description="C2H2-type" evidence="7">
    <location>
        <begin position="627"/>
        <end position="645"/>
    </location>
</feature>
<dbReference type="PANTHER" id="PTHR24379:SF121">
    <property type="entry name" value="C2H2-TYPE DOMAIN-CONTAINING PROTEIN"/>
    <property type="match status" value="1"/>
</dbReference>
<feature type="domain" description="C2H2-type" evidence="7">
    <location>
        <begin position="775"/>
        <end position="802"/>
    </location>
</feature>
<feature type="domain" description="C2H2-type" evidence="7">
    <location>
        <begin position="212"/>
        <end position="239"/>
    </location>
</feature>
<feature type="domain" description="C2H2-type" evidence="7">
    <location>
        <begin position="322"/>
        <end position="349"/>
    </location>
</feature>
<dbReference type="GO" id="GO:0008270">
    <property type="term" value="F:zinc ion binding"/>
    <property type="evidence" value="ECO:0007669"/>
    <property type="project" value="UniProtKB-KW"/>
</dbReference>
<feature type="domain" description="C2H2-type" evidence="7">
    <location>
        <begin position="272"/>
        <end position="299"/>
    </location>
</feature>
<accession>A0A0V1ECH3</accession>
<feature type="domain" description="C2H2-type" evidence="7">
    <location>
        <begin position="350"/>
        <end position="377"/>
    </location>
</feature>
<dbReference type="FunFam" id="3.30.160.60:FF:000624">
    <property type="entry name" value="zinc finger protein 697"/>
    <property type="match status" value="2"/>
</dbReference>
<evidence type="ECO:0000256" key="2">
    <source>
        <dbReference type="ARBA" id="ARBA00022737"/>
    </source>
</evidence>
<feature type="domain" description="C2H2-type" evidence="7">
    <location>
        <begin position="410"/>
        <end position="438"/>
    </location>
</feature>
<dbReference type="Gene3D" id="3.30.160.60">
    <property type="entry name" value="Classic Zinc Finger"/>
    <property type="match status" value="14"/>
</dbReference>
<dbReference type="SUPFAM" id="SSF57667">
    <property type="entry name" value="beta-beta-alpha zinc fingers"/>
    <property type="match status" value="9"/>
</dbReference>
<dbReference type="Proteomes" id="UP000054632">
    <property type="component" value="Unassembled WGS sequence"/>
</dbReference>
<feature type="compositionally biased region" description="Polar residues" evidence="6">
    <location>
        <begin position="464"/>
        <end position="481"/>
    </location>
</feature>
<feature type="domain" description="C2H2-type" evidence="7">
    <location>
        <begin position="543"/>
        <end position="570"/>
    </location>
</feature>
<evidence type="ECO:0000313" key="8">
    <source>
        <dbReference type="EMBL" id="KRY71320.1"/>
    </source>
</evidence>
<protein>
    <submittedName>
        <fullName evidence="8">Zinc finger protein</fullName>
    </submittedName>
</protein>
<dbReference type="FunFam" id="3.30.160.60:FF:002343">
    <property type="entry name" value="Zinc finger protein 33A"/>
    <property type="match status" value="1"/>
</dbReference>
<feature type="domain" description="C2H2-type" evidence="7">
    <location>
        <begin position="600"/>
        <end position="627"/>
    </location>
</feature>
<evidence type="ECO:0000256" key="5">
    <source>
        <dbReference type="PROSITE-ProRule" id="PRU00042"/>
    </source>
</evidence>
<dbReference type="Pfam" id="PF13912">
    <property type="entry name" value="zf-C2H2_6"/>
    <property type="match status" value="1"/>
</dbReference>
<evidence type="ECO:0000259" key="7">
    <source>
        <dbReference type="PROSITE" id="PS50157"/>
    </source>
</evidence>
<feature type="domain" description="C2H2-type" evidence="7">
    <location>
        <begin position="1201"/>
        <end position="1232"/>
    </location>
</feature>
<dbReference type="PROSITE" id="PS00028">
    <property type="entry name" value="ZINC_FINGER_C2H2_1"/>
    <property type="match status" value="19"/>
</dbReference>
<feature type="domain" description="C2H2-type" evidence="7">
    <location>
        <begin position="747"/>
        <end position="774"/>
    </location>
</feature>
<comment type="caution">
    <text evidence="8">The sequence shown here is derived from an EMBL/GenBank/DDBJ whole genome shotgun (WGS) entry which is preliminary data.</text>
</comment>
<dbReference type="FunFam" id="3.30.160.60:FF:000100">
    <property type="entry name" value="Zinc finger 45-like"/>
    <property type="match status" value="1"/>
</dbReference>
<keyword evidence="4" id="KW-0862">Zinc</keyword>
<dbReference type="InterPro" id="IPR013087">
    <property type="entry name" value="Znf_C2H2_type"/>
</dbReference>
<dbReference type="Pfam" id="PF00096">
    <property type="entry name" value="zf-C2H2"/>
    <property type="match status" value="8"/>
</dbReference>
<feature type="domain" description="C2H2-type" evidence="7">
    <location>
        <begin position="1146"/>
        <end position="1173"/>
    </location>
</feature>
<feature type="domain" description="C2H2-type" evidence="7">
    <location>
        <begin position="185"/>
        <end position="212"/>
    </location>
</feature>
<feature type="domain" description="C2H2-type" evidence="7">
    <location>
        <begin position="1174"/>
        <end position="1201"/>
    </location>
</feature>
<dbReference type="EMBL" id="JYDR01000059">
    <property type="protein sequence ID" value="KRY71320.1"/>
    <property type="molecule type" value="Genomic_DNA"/>
</dbReference>
<keyword evidence="1" id="KW-0479">Metal-binding</keyword>
<feature type="region of interest" description="Disordered" evidence="6">
    <location>
        <begin position="1387"/>
        <end position="1409"/>
    </location>
</feature>
<feature type="non-terminal residue" evidence="8">
    <location>
        <position position="1"/>
    </location>
</feature>
<feature type="domain" description="C2H2-type" evidence="7">
    <location>
        <begin position="571"/>
        <end position="599"/>
    </location>
</feature>
<proteinExistence type="predicted"/>
<feature type="region of interest" description="Disordered" evidence="6">
    <location>
        <begin position="436"/>
        <end position="481"/>
    </location>
</feature>
<evidence type="ECO:0000313" key="9">
    <source>
        <dbReference type="Proteomes" id="UP000054632"/>
    </source>
</evidence>
<feature type="region of interest" description="Disordered" evidence="6">
    <location>
        <begin position="693"/>
        <end position="720"/>
    </location>
</feature>
<feature type="domain" description="C2H2-type" evidence="7">
    <location>
        <begin position="719"/>
        <end position="746"/>
    </location>
</feature>
<reference evidence="8 9" key="1">
    <citation type="submission" date="2015-01" db="EMBL/GenBank/DDBJ databases">
        <title>Evolution of Trichinella species and genotypes.</title>
        <authorList>
            <person name="Korhonen P.K."/>
            <person name="Edoardo P."/>
            <person name="Giuseppe L.R."/>
            <person name="Gasser R.B."/>
        </authorList>
    </citation>
    <scope>NUCLEOTIDE SEQUENCE [LARGE SCALE GENOMIC DNA]</scope>
    <source>
        <strain evidence="8">ISS13</strain>
    </source>
</reference>
<evidence type="ECO:0000256" key="6">
    <source>
        <dbReference type="SAM" id="MobiDB-lite"/>
    </source>
</evidence>
<evidence type="ECO:0000256" key="1">
    <source>
        <dbReference type="ARBA" id="ARBA00022723"/>
    </source>
</evidence>
<keyword evidence="3 5" id="KW-0863">Zinc-finger</keyword>
<name>A0A0V1ECH3_TRIPS</name>
<dbReference type="InterPro" id="IPR036236">
    <property type="entry name" value="Znf_C2H2_sf"/>
</dbReference>
<evidence type="ECO:0000256" key="4">
    <source>
        <dbReference type="ARBA" id="ARBA00022833"/>
    </source>
</evidence>
<dbReference type="FunFam" id="3.30.160.60:FF:000110">
    <property type="entry name" value="Zinc finger protein-like"/>
    <property type="match status" value="1"/>
</dbReference>
<dbReference type="SMART" id="SM00355">
    <property type="entry name" value="ZnF_C2H2"/>
    <property type="match status" value="24"/>
</dbReference>
<feature type="domain" description="C2H2-type" evidence="7">
    <location>
        <begin position="378"/>
        <end position="401"/>
    </location>
</feature>
<dbReference type="PANTHER" id="PTHR24379">
    <property type="entry name" value="KRAB AND ZINC FINGER DOMAIN-CONTAINING"/>
    <property type="match status" value="1"/>
</dbReference>
<feature type="compositionally biased region" description="Low complexity" evidence="6">
    <location>
        <begin position="451"/>
        <end position="463"/>
    </location>
</feature>
<sequence length="1466" mass="163464">LPVVCSLLVSESTDCCDCSCFGLMMAAEIGGADSLQNNNLLSAENLNHLQSNDAILVDVDANNAPVIDGSNFSLENFVNGAVTDDSNIVDNPASVIDLDNENVSLNCTPDSLEFFSDSVDSVPSIVPVFSCSICSETFPTQQSLISHRDFCTPEALFICNNCDSALQDEQSYLDHVEICPSSTLYKCDQCDQCFTIKRNFRLHMALHNKKESKCPICETTFGRKASFQCHLKSHKVEEKVRCAYCKLELCTQEELVAHVSEAHPSNSVPSTFSCVRCRAVFETQSDLMKHKNLHKKMRQGLESLPTTQNSVDNGVQSEKRKYQCDICKKFYSSKSALDRHTFIHTGERRFSCGQCGKKFIQQPSLTSHENGHLQKRPYVCKFCGSRFTQKGNLHTHIRRLHPCNTNGSYFQCSTCPCVFKTWQTLNRHVTQRHSVAEDNSNEYQPNGALLQSTTTSQPAAATTGNENCMPSNGNPTEEQKSDNSFLTDVCFGQSSLLGNGLEPKWLGCSADVNVTLLLTPLFKTQSVSLPETAACEAKDGRKWKCHFCDKRFKRKYDRMRHIRVHTGERPYKCDCCQAAFKLKSTLKRHVRGVHSGIKEKRCYICFKALSSSSSLKVHLRLHFNEGFDCSRCHRRFTTNSRLKQHNAKYPDCAAKQKSAANVGNTAARGTAVQPKLPTHLQPLHVAPDGTVSQLVQPGSAEDPPAQPDSDQSAALKRPHPCGQCNKRFKKASHLRNHRRTHVNERPYKCYLCERGFRTPSALKDHALFHAGKRRYLCSICRKGFFSRRCLTRHRFVHSDQYPYLCPICYKRFKRAVVCRVHIRRHLQDSDIEYQTALAEYRQKAGGEGEEEEEEEEGGGDKGCFSVVEIAADSRTQSVTTDNGDGRLDAGLQSPKYFCDISHSVVAAAAAAASFDSPGADLNRNVDFLYALDERRCGSVDFMANGCLPSTSSTLPFDNTDDTVYVCHLCPDTFGRRELLEEHAGACHHQAVDESTNCYDPREHLFRCFLCAEVSNDLDSFSNHIHLKHGLNLCTSCSPCRREFLSALELSLHIANHHAARYWQFDSPSHTGQLFLQDNLSMPSWFNDVPAVNWNNNSVGNCSSSENLPPPVTSVVNMEAANLRQSTVVTPNFVTPVANLPATQGKHVCQYCSRPFKKRCDLVRHIRTHTGEKPFQCDICKRSFRASGTLRNHLRVHERKSYSCVDCGAEFSEKALLTMHRVVHRVTHSGRSNLNTVKSNSNSSSSNSLVNLLPRSDGAVKVMTSVIQLASVLHIGQNVPDGRGSVVAAKSVRLCLIMDPAAGGMITGRIISADDTSSGMADSSNSLLVDLNILDYLAERRMTLLIPRPILETNFVNLARQGVQRVVIDVALALRTFKAGLSDFPTEHERMPSQLLHQQQPQPQPPTQAEMQLPLQQQAPAQVTQIFLQECPKPPPRHIQPRTIIGLHCRNVPVSFVQNLSKVNAAC</sequence>
<dbReference type="PROSITE" id="PS50157">
    <property type="entry name" value="ZINC_FINGER_C2H2_2"/>
    <property type="match status" value="18"/>
</dbReference>
<keyword evidence="2" id="KW-0677">Repeat</keyword>
<gene>
    <name evidence="8" type="primary">ZNF236</name>
    <name evidence="8" type="ORF">T4A_2679</name>
</gene>